<comment type="caution">
    <text evidence="1">The sequence shown here is derived from an EMBL/GenBank/DDBJ whole genome shotgun (WGS) entry which is preliminary data.</text>
</comment>
<sequence>MNQAQIDFQQLRIKHILFKSKVRSVLYGGTYDANFFSNHGPVNVWFNSVGLSKYRDLPEMQSLLQVHQELNSTTNLLISRYQSGKIEQAHEGLSKIDELSEKFLDLLAKLEGK</sequence>
<reference evidence="2" key="1">
    <citation type="journal article" date="2019" name="Int. J. Syst. Evol. Microbiol.">
        <title>The Global Catalogue of Microorganisms (GCM) 10K type strain sequencing project: providing services to taxonomists for standard genome sequencing and annotation.</title>
        <authorList>
            <consortium name="The Broad Institute Genomics Platform"/>
            <consortium name="The Broad Institute Genome Sequencing Center for Infectious Disease"/>
            <person name="Wu L."/>
            <person name="Ma J."/>
        </authorList>
    </citation>
    <scope>NUCLEOTIDE SEQUENCE [LARGE SCALE GENOMIC DNA]</scope>
    <source>
        <strain evidence="2">CGMCC 4.7393</strain>
    </source>
</reference>
<dbReference type="EMBL" id="JBHSYQ010000003">
    <property type="protein sequence ID" value="MFC6997121.1"/>
    <property type="molecule type" value="Genomic_DNA"/>
</dbReference>
<evidence type="ECO:0000313" key="2">
    <source>
        <dbReference type="Proteomes" id="UP001596405"/>
    </source>
</evidence>
<accession>A0ABW2DLE1</accession>
<dbReference type="RefSeq" id="WP_066615209.1">
    <property type="nucleotide sequence ID" value="NZ_JBHSYQ010000003.1"/>
</dbReference>
<organism evidence="1 2">
    <name type="scientific">Rufibacter roseus</name>
    <dbReference type="NCBI Taxonomy" id="1567108"/>
    <lineage>
        <taxon>Bacteria</taxon>
        <taxon>Pseudomonadati</taxon>
        <taxon>Bacteroidota</taxon>
        <taxon>Cytophagia</taxon>
        <taxon>Cytophagales</taxon>
        <taxon>Hymenobacteraceae</taxon>
        <taxon>Rufibacter</taxon>
    </lineage>
</organism>
<evidence type="ECO:0000313" key="1">
    <source>
        <dbReference type="EMBL" id="MFC6997121.1"/>
    </source>
</evidence>
<name>A0ABW2DLE1_9BACT</name>
<gene>
    <name evidence="1" type="ORF">ACFQHR_05760</name>
</gene>
<dbReference type="Gene3D" id="1.20.120.30">
    <property type="entry name" value="Aspartate receptor, ligand-binding domain"/>
    <property type="match status" value="1"/>
</dbReference>
<proteinExistence type="predicted"/>
<protein>
    <submittedName>
        <fullName evidence="1">CZB domain-containing protein</fullName>
    </submittedName>
</protein>
<dbReference type="Proteomes" id="UP001596405">
    <property type="component" value="Unassembled WGS sequence"/>
</dbReference>
<keyword evidence="2" id="KW-1185">Reference proteome</keyword>